<protein>
    <submittedName>
        <fullName evidence="1">Uncharacterized protein</fullName>
    </submittedName>
</protein>
<name>A0A6A3IRD0_9STRA</name>
<dbReference type="Proteomes" id="UP000435112">
    <property type="component" value="Unassembled WGS sequence"/>
</dbReference>
<sequence>MPQPASVTPSALRVDKLFPRPNLEPRMKKHLVRMVNEMFNALIKDTLLQDEPGSLDSSREEADHLLLFNADLVQHATLSTLVSPSGQQPRRYVGVKWALVASPSVFPQPRLQLLGVPE</sequence>
<reference evidence="3 4" key="1">
    <citation type="submission" date="2018-09" db="EMBL/GenBank/DDBJ databases">
        <title>Genomic investigation of the strawberry pathogen Phytophthora fragariae indicates pathogenicity is determined by transcriptional variation in three key races.</title>
        <authorList>
            <person name="Adams T.M."/>
            <person name="Armitage A.D."/>
            <person name="Sobczyk M.K."/>
            <person name="Bates H.J."/>
            <person name="Dunwell J.M."/>
            <person name="Nellist C.F."/>
            <person name="Harrison R.J."/>
        </authorList>
    </citation>
    <scope>NUCLEOTIDE SEQUENCE [LARGE SCALE GENOMIC DNA]</scope>
    <source>
        <strain evidence="2 3">SCRP249</strain>
        <strain evidence="1 4">SCRP324</strain>
    </source>
</reference>
<dbReference type="AlphaFoldDB" id="A0A6A3IRD0"/>
<organism evidence="1 4">
    <name type="scientific">Phytophthora rubi</name>
    <dbReference type="NCBI Taxonomy" id="129364"/>
    <lineage>
        <taxon>Eukaryota</taxon>
        <taxon>Sar</taxon>
        <taxon>Stramenopiles</taxon>
        <taxon>Oomycota</taxon>
        <taxon>Peronosporomycetes</taxon>
        <taxon>Peronosporales</taxon>
        <taxon>Peronosporaceae</taxon>
        <taxon>Phytophthora</taxon>
    </lineage>
</organism>
<comment type="caution">
    <text evidence="1">The sequence shown here is derived from an EMBL/GenBank/DDBJ whole genome shotgun (WGS) entry which is preliminary data.</text>
</comment>
<gene>
    <name evidence="2" type="ORF">PR001_g22831</name>
    <name evidence="1" type="ORF">PR002_g23298</name>
</gene>
<evidence type="ECO:0000313" key="3">
    <source>
        <dbReference type="Proteomes" id="UP000429607"/>
    </source>
</evidence>
<proteinExistence type="predicted"/>
<accession>A0A6A3IRD0</accession>
<evidence type="ECO:0000313" key="1">
    <source>
        <dbReference type="EMBL" id="KAE8983288.1"/>
    </source>
</evidence>
<dbReference type="Proteomes" id="UP000429607">
    <property type="component" value="Unassembled WGS sequence"/>
</dbReference>
<evidence type="ECO:0000313" key="4">
    <source>
        <dbReference type="Proteomes" id="UP000435112"/>
    </source>
</evidence>
<dbReference type="EMBL" id="QXFU01002640">
    <property type="protein sequence ID" value="KAE8983288.1"/>
    <property type="molecule type" value="Genomic_DNA"/>
</dbReference>
<dbReference type="EMBL" id="QXFV01002597">
    <property type="protein sequence ID" value="KAE8985638.1"/>
    <property type="molecule type" value="Genomic_DNA"/>
</dbReference>
<evidence type="ECO:0000313" key="2">
    <source>
        <dbReference type="EMBL" id="KAE8985638.1"/>
    </source>
</evidence>